<organism evidence="2 3">
    <name type="scientific">Oxyplasma meridianum</name>
    <dbReference type="NCBI Taxonomy" id="3073602"/>
    <lineage>
        <taxon>Archaea</taxon>
        <taxon>Methanobacteriati</taxon>
        <taxon>Thermoplasmatota</taxon>
        <taxon>Thermoplasmata</taxon>
        <taxon>Thermoplasmatales</taxon>
        <taxon>Thermoplasmataceae</taxon>
        <taxon>Oxyplasma</taxon>
    </lineage>
</organism>
<dbReference type="Gene3D" id="3.30.70.1980">
    <property type="entry name" value="Uncharacterised protein PF09406, DUF2004"/>
    <property type="match status" value="1"/>
</dbReference>
<keyword evidence="3" id="KW-1185">Reference proteome</keyword>
<sequence>MVKNVVKISFQTNGDENNEVAESISNLAGNEILKKIKVHWQISHVTLGEHVFYRTEYTLEGTKKVSRETEQEIRSVFDKYARMDLNNLSQKYKTAMESGSFKVVKAQEVKEEYNLWQDKLFGLMGKQGNN</sequence>
<feature type="domain" description="DUF2004" evidence="1">
    <location>
        <begin position="6"/>
        <end position="121"/>
    </location>
</feature>
<evidence type="ECO:0000259" key="1">
    <source>
        <dbReference type="Pfam" id="PF09406"/>
    </source>
</evidence>
<accession>A0AAX4NGE1</accession>
<gene>
    <name evidence="2" type="ORF">OXIME_000328</name>
</gene>
<name>A0AAX4NGE1_9ARCH</name>
<evidence type="ECO:0000313" key="3">
    <source>
        <dbReference type="Proteomes" id="UP001451606"/>
    </source>
</evidence>
<dbReference type="Pfam" id="PF09406">
    <property type="entry name" value="DUF2004"/>
    <property type="match status" value="1"/>
</dbReference>
<protein>
    <recommendedName>
        <fullName evidence="1">DUF2004 domain-containing protein</fullName>
    </recommendedName>
</protein>
<dbReference type="AlphaFoldDB" id="A0AAX4NGE1"/>
<dbReference type="EMBL" id="CP133772">
    <property type="protein sequence ID" value="WYX99784.1"/>
    <property type="molecule type" value="Genomic_DNA"/>
</dbReference>
<proteinExistence type="predicted"/>
<dbReference type="Proteomes" id="UP001451606">
    <property type="component" value="Chromosome"/>
</dbReference>
<dbReference type="InterPro" id="IPR018546">
    <property type="entry name" value="DUF2004"/>
</dbReference>
<dbReference type="GeneID" id="95967052"/>
<reference evidence="2 3" key="1">
    <citation type="submission" date="2023-09" db="EMBL/GenBank/DDBJ databases">
        <authorList>
            <person name="Golyshina O.V."/>
            <person name="Lunev E.A."/>
            <person name="Bargiela R."/>
            <person name="Gaines M.C."/>
            <person name="Daum B."/>
            <person name="Bale N.J."/>
            <person name="Koenen M."/>
            <person name="Sinninghe Damst J.S."/>
            <person name="Yakimov M."/>
            <person name="Golyshin P.N."/>
        </authorList>
    </citation>
    <scope>NUCLEOTIDE SEQUENCE [LARGE SCALE GENOMIC DNA]</scope>
    <source>
        <strain evidence="2 3">M1</strain>
    </source>
</reference>
<dbReference type="RefSeq" id="WP_393971746.1">
    <property type="nucleotide sequence ID" value="NZ_CP133772.1"/>
</dbReference>
<evidence type="ECO:0000313" key="2">
    <source>
        <dbReference type="EMBL" id="WYX99784.1"/>
    </source>
</evidence>
<dbReference type="KEGG" id="omr:OXIME_000328"/>